<comment type="caution">
    <text evidence="2">The sequence shown here is derived from an EMBL/GenBank/DDBJ whole genome shotgun (WGS) entry which is preliminary data.</text>
</comment>
<accession>A0A438JEP3</accession>
<evidence type="ECO:0000313" key="2">
    <source>
        <dbReference type="EMBL" id="RVX07402.1"/>
    </source>
</evidence>
<sequence length="423" mass="47568">MKGEGVVLIATKQRLLFFDVTKLKDLPYTDTEVPTPPLPVVKAFNFVEKGFPFGAGFFVWESKLYMVGGEKTRGGLSEEELCTPSNNNLDKSFGTRGLSPYIYFSDLTKLDSITEFRKHSLTMLAPKTSPIIEEIEGEIYVLSGPACHYDGLLPNPSFESYDPSLDQLEALDLPHFHWENCYNDPEYLVHGHSVVGTDIFVLAGEQYYSYSIKDRTWFHELGEIPIPRPLLPGFSGKFVPAYNDIFICFRLHALFAVKLPSDGGPSLIQFLDEVYKDNFFLDLDSLRGVVVAIGEYEMCIIRPKIVDINNVIIPRIYVATFLVEKLDSSAPAPKRAKIASDSQTFHHSHDVQDSNDSASIQDSDSLSRIQDSDDSEPFLSVTCLSKGFYTLPEQWGHEKPQICSAFFHPWSVFTLVSLCTLLV</sequence>
<feature type="region of interest" description="Disordered" evidence="1">
    <location>
        <begin position="346"/>
        <end position="373"/>
    </location>
</feature>
<evidence type="ECO:0000256" key="1">
    <source>
        <dbReference type="SAM" id="MobiDB-lite"/>
    </source>
</evidence>
<dbReference type="SUPFAM" id="SSF117281">
    <property type="entry name" value="Kelch motif"/>
    <property type="match status" value="1"/>
</dbReference>
<dbReference type="EMBL" id="QGNW01000046">
    <property type="protein sequence ID" value="RVX07402.1"/>
    <property type="molecule type" value="Genomic_DNA"/>
</dbReference>
<dbReference type="AlphaFoldDB" id="A0A438JEP3"/>
<dbReference type="InterPro" id="IPR015915">
    <property type="entry name" value="Kelch-typ_b-propeller"/>
</dbReference>
<gene>
    <name evidence="2" type="ORF">CK203_022567</name>
</gene>
<organism evidence="2 3">
    <name type="scientific">Vitis vinifera</name>
    <name type="common">Grape</name>
    <dbReference type="NCBI Taxonomy" id="29760"/>
    <lineage>
        <taxon>Eukaryota</taxon>
        <taxon>Viridiplantae</taxon>
        <taxon>Streptophyta</taxon>
        <taxon>Embryophyta</taxon>
        <taxon>Tracheophyta</taxon>
        <taxon>Spermatophyta</taxon>
        <taxon>Magnoliopsida</taxon>
        <taxon>eudicotyledons</taxon>
        <taxon>Gunneridae</taxon>
        <taxon>Pentapetalae</taxon>
        <taxon>rosids</taxon>
        <taxon>Vitales</taxon>
        <taxon>Vitaceae</taxon>
        <taxon>Viteae</taxon>
        <taxon>Vitis</taxon>
    </lineage>
</organism>
<reference evidence="2 3" key="1">
    <citation type="journal article" date="2018" name="PLoS Genet.">
        <title>Population sequencing reveals clonal diversity and ancestral inbreeding in the grapevine cultivar Chardonnay.</title>
        <authorList>
            <person name="Roach M.J."/>
            <person name="Johnson D.L."/>
            <person name="Bohlmann J."/>
            <person name="van Vuuren H.J."/>
            <person name="Jones S.J."/>
            <person name="Pretorius I.S."/>
            <person name="Schmidt S.A."/>
            <person name="Borneman A.R."/>
        </authorList>
    </citation>
    <scope>NUCLEOTIDE SEQUENCE [LARGE SCALE GENOMIC DNA]</scope>
    <source>
        <strain evidence="3">cv. Chardonnay</strain>
        <tissue evidence="2">Leaf</tissue>
    </source>
</reference>
<name>A0A438JEP3_VITVI</name>
<proteinExistence type="predicted"/>
<protein>
    <submittedName>
        <fullName evidence="2">Uncharacterized protein</fullName>
    </submittedName>
</protein>
<feature type="compositionally biased region" description="Polar residues" evidence="1">
    <location>
        <begin position="354"/>
        <end position="369"/>
    </location>
</feature>
<evidence type="ECO:0000313" key="3">
    <source>
        <dbReference type="Proteomes" id="UP000288805"/>
    </source>
</evidence>
<dbReference type="Proteomes" id="UP000288805">
    <property type="component" value="Unassembled WGS sequence"/>
</dbReference>